<gene>
    <name evidence="4" type="ORF">PMAYCL1PPCAC_12984</name>
</gene>
<accession>A0AAN4ZMT6</accession>
<dbReference type="Proteomes" id="UP001328107">
    <property type="component" value="Unassembled WGS sequence"/>
</dbReference>
<comment type="caution">
    <text evidence="4">The sequence shown here is derived from an EMBL/GenBank/DDBJ whole genome shotgun (WGS) entry which is preliminary data.</text>
</comment>
<evidence type="ECO:0000256" key="3">
    <source>
        <dbReference type="ARBA" id="ARBA00023170"/>
    </source>
</evidence>
<dbReference type="AlphaFoldDB" id="A0AAN4ZMT6"/>
<dbReference type="SUPFAM" id="SSF48508">
    <property type="entry name" value="Nuclear receptor ligand-binding domain"/>
    <property type="match status" value="1"/>
</dbReference>
<evidence type="ECO:0008006" key="6">
    <source>
        <dbReference type="Google" id="ProtNLM"/>
    </source>
</evidence>
<evidence type="ECO:0000256" key="2">
    <source>
        <dbReference type="ARBA" id="ARBA00023163"/>
    </source>
</evidence>
<keyword evidence="2" id="KW-0804">Transcription</keyword>
<dbReference type="InterPro" id="IPR035500">
    <property type="entry name" value="NHR-like_dom_sf"/>
</dbReference>
<keyword evidence="5" id="KW-1185">Reference proteome</keyword>
<keyword evidence="1" id="KW-0805">Transcription regulation</keyword>
<feature type="non-terminal residue" evidence="4">
    <location>
        <position position="1"/>
    </location>
</feature>
<protein>
    <recommendedName>
        <fullName evidence="6">Nuclear receptor</fullName>
    </recommendedName>
</protein>
<evidence type="ECO:0000256" key="1">
    <source>
        <dbReference type="ARBA" id="ARBA00023015"/>
    </source>
</evidence>
<proteinExistence type="predicted"/>
<name>A0AAN4ZMT6_9BILA</name>
<reference evidence="5" key="1">
    <citation type="submission" date="2022-10" db="EMBL/GenBank/DDBJ databases">
        <title>Genome assembly of Pristionchus species.</title>
        <authorList>
            <person name="Yoshida K."/>
            <person name="Sommer R.J."/>
        </authorList>
    </citation>
    <scope>NUCLEOTIDE SEQUENCE [LARGE SCALE GENOMIC DNA]</scope>
    <source>
        <strain evidence="5">RS5460</strain>
    </source>
</reference>
<sequence>LKAIMACDPDHDCFSPESRLLLQNQRELFTKSLMSYVLARRGQTKGPPAFTQMLSLISWQQNLVRKHKDAYLLLLALDLVGPSFPRVILQVLSS</sequence>
<evidence type="ECO:0000313" key="5">
    <source>
        <dbReference type="Proteomes" id="UP001328107"/>
    </source>
</evidence>
<organism evidence="4 5">
    <name type="scientific">Pristionchus mayeri</name>
    <dbReference type="NCBI Taxonomy" id="1317129"/>
    <lineage>
        <taxon>Eukaryota</taxon>
        <taxon>Metazoa</taxon>
        <taxon>Ecdysozoa</taxon>
        <taxon>Nematoda</taxon>
        <taxon>Chromadorea</taxon>
        <taxon>Rhabditida</taxon>
        <taxon>Rhabditina</taxon>
        <taxon>Diplogasteromorpha</taxon>
        <taxon>Diplogasteroidea</taxon>
        <taxon>Neodiplogasteridae</taxon>
        <taxon>Pristionchus</taxon>
    </lineage>
</organism>
<keyword evidence="3" id="KW-0675">Receptor</keyword>
<dbReference type="EMBL" id="BTRK01000003">
    <property type="protein sequence ID" value="GMR42789.1"/>
    <property type="molecule type" value="Genomic_DNA"/>
</dbReference>
<evidence type="ECO:0000313" key="4">
    <source>
        <dbReference type="EMBL" id="GMR42789.1"/>
    </source>
</evidence>
<dbReference type="Gene3D" id="1.10.565.10">
    <property type="entry name" value="Retinoid X Receptor"/>
    <property type="match status" value="1"/>
</dbReference>